<dbReference type="Proteomes" id="UP000695023">
    <property type="component" value="Unplaced"/>
</dbReference>
<gene>
    <name evidence="12" type="primary">xrcc3</name>
</gene>
<evidence type="ECO:0000313" key="11">
    <source>
        <dbReference type="Proteomes" id="UP000695023"/>
    </source>
</evidence>
<keyword evidence="11" id="KW-1185">Reference proteome</keyword>
<comment type="subcellular location">
    <subcellularLocation>
        <location evidence="1">Nucleus</location>
    </subcellularLocation>
</comment>
<evidence type="ECO:0000256" key="2">
    <source>
        <dbReference type="ARBA" id="ARBA00007095"/>
    </source>
</evidence>
<dbReference type="GO" id="GO:0000400">
    <property type="term" value="F:four-way junction DNA binding"/>
    <property type="evidence" value="ECO:0007669"/>
    <property type="project" value="TreeGrafter"/>
</dbReference>
<dbReference type="InterPro" id="IPR058766">
    <property type="entry name" value="HHH_XRCC3_RAD51B"/>
</dbReference>
<dbReference type="PANTHER" id="PTHR46487:SF1">
    <property type="entry name" value="DNA REPAIR PROTEIN XRCC3"/>
    <property type="match status" value="1"/>
</dbReference>
<dbReference type="RefSeq" id="XP_005753389.2">
    <property type="nucleotide sequence ID" value="XM_005753332.2"/>
</dbReference>
<dbReference type="GO" id="GO:0005657">
    <property type="term" value="C:replication fork"/>
    <property type="evidence" value="ECO:0007669"/>
    <property type="project" value="TreeGrafter"/>
</dbReference>
<evidence type="ECO:0000256" key="6">
    <source>
        <dbReference type="ARBA" id="ARBA00023125"/>
    </source>
</evidence>
<evidence type="ECO:0000256" key="3">
    <source>
        <dbReference type="ARBA" id="ARBA00022741"/>
    </source>
</evidence>
<dbReference type="InterPro" id="IPR020588">
    <property type="entry name" value="RecA_ATP-bd"/>
</dbReference>
<dbReference type="GO" id="GO:0033065">
    <property type="term" value="C:Rad51C-XRCC3 complex"/>
    <property type="evidence" value="ECO:0007669"/>
    <property type="project" value="TreeGrafter"/>
</dbReference>
<evidence type="ECO:0000256" key="9">
    <source>
        <dbReference type="ARBA" id="ARBA00023242"/>
    </source>
</evidence>
<proteinExistence type="inferred from homology"/>
<dbReference type="GO" id="GO:0140664">
    <property type="term" value="F:ATP-dependent DNA damage sensor activity"/>
    <property type="evidence" value="ECO:0007669"/>
    <property type="project" value="InterPro"/>
</dbReference>
<dbReference type="AlphaFoldDB" id="A0A9Y3RZW5"/>
<name>A0A9Y3RZW5_9CICH</name>
<evidence type="ECO:0000259" key="10">
    <source>
        <dbReference type="PROSITE" id="PS50162"/>
    </source>
</evidence>
<dbReference type="CTD" id="7517"/>
<dbReference type="InterPro" id="IPR013632">
    <property type="entry name" value="Rad51_C"/>
</dbReference>
<dbReference type="CDD" id="cd19491">
    <property type="entry name" value="XRCC3"/>
    <property type="match status" value="1"/>
</dbReference>
<dbReference type="Gene3D" id="3.40.50.300">
    <property type="entry name" value="P-loop containing nucleotide triphosphate hydrolases"/>
    <property type="match status" value="1"/>
</dbReference>
<evidence type="ECO:0000313" key="12">
    <source>
        <dbReference type="RefSeq" id="XP_005753389.2"/>
    </source>
</evidence>
<evidence type="ECO:0000256" key="5">
    <source>
        <dbReference type="ARBA" id="ARBA00022840"/>
    </source>
</evidence>
<keyword evidence="8" id="KW-0234">DNA repair</keyword>
<dbReference type="SUPFAM" id="SSF52540">
    <property type="entry name" value="P-loop containing nucleoside triphosphate hydrolases"/>
    <property type="match status" value="1"/>
</dbReference>
<dbReference type="GeneID" id="102200271"/>
<dbReference type="PANTHER" id="PTHR46487">
    <property type="entry name" value="DNA REPAIR PROTEIN XRCC3"/>
    <property type="match status" value="1"/>
</dbReference>
<dbReference type="GO" id="GO:0005524">
    <property type="term" value="F:ATP binding"/>
    <property type="evidence" value="ECO:0007669"/>
    <property type="project" value="UniProtKB-KW"/>
</dbReference>
<dbReference type="GO" id="GO:0090656">
    <property type="term" value="P:t-circle formation"/>
    <property type="evidence" value="ECO:0007669"/>
    <property type="project" value="TreeGrafter"/>
</dbReference>
<evidence type="ECO:0000256" key="1">
    <source>
        <dbReference type="ARBA" id="ARBA00004123"/>
    </source>
</evidence>
<evidence type="ECO:0000256" key="4">
    <source>
        <dbReference type="ARBA" id="ARBA00022763"/>
    </source>
</evidence>
<dbReference type="GO" id="GO:0000722">
    <property type="term" value="P:telomere maintenance via recombination"/>
    <property type="evidence" value="ECO:0007669"/>
    <property type="project" value="TreeGrafter"/>
</dbReference>
<reference evidence="12" key="1">
    <citation type="submission" date="2025-08" db="UniProtKB">
        <authorList>
            <consortium name="RefSeq"/>
        </authorList>
    </citation>
    <scope>IDENTIFICATION</scope>
</reference>
<comment type="similarity">
    <text evidence="2">Belongs to the RecA family. RAD51 subfamily.</text>
</comment>
<organism evidence="11 12">
    <name type="scientific">Pundamilia nyererei</name>
    <dbReference type="NCBI Taxonomy" id="303518"/>
    <lineage>
        <taxon>Eukaryota</taxon>
        <taxon>Metazoa</taxon>
        <taxon>Chordata</taxon>
        <taxon>Craniata</taxon>
        <taxon>Vertebrata</taxon>
        <taxon>Euteleostomi</taxon>
        <taxon>Actinopterygii</taxon>
        <taxon>Neopterygii</taxon>
        <taxon>Teleostei</taxon>
        <taxon>Neoteleostei</taxon>
        <taxon>Acanthomorphata</taxon>
        <taxon>Ovalentaria</taxon>
        <taxon>Cichlomorphae</taxon>
        <taxon>Cichliformes</taxon>
        <taxon>Cichlidae</taxon>
        <taxon>African cichlids</taxon>
        <taxon>Pseudocrenilabrinae</taxon>
        <taxon>Haplochromini</taxon>
        <taxon>Pundamilia</taxon>
    </lineage>
</organism>
<dbReference type="InterPro" id="IPR047348">
    <property type="entry name" value="XRCC3-like_C"/>
</dbReference>
<dbReference type="GO" id="GO:0045003">
    <property type="term" value="P:double-strand break repair via synthesis-dependent strand annealing"/>
    <property type="evidence" value="ECO:0007669"/>
    <property type="project" value="TreeGrafter"/>
</dbReference>
<evidence type="ECO:0000256" key="7">
    <source>
        <dbReference type="ARBA" id="ARBA00023172"/>
    </source>
</evidence>
<keyword evidence="7" id="KW-0233">DNA recombination</keyword>
<feature type="domain" description="RecA family profile 1" evidence="10">
    <location>
        <begin position="164"/>
        <end position="345"/>
    </location>
</feature>
<evidence type="ECO:0000256" key="8">
    <source>
        <dbReference type="ARBA" id="ARBA00023204"/>
    </source>
</evidence>
<dbReference type="PROSITE" id="PS50162">
    <property type="entry name" value="RECA_2"/>
    <property type="match status" value="1"/>
</dbReference>
<keyword evidence="3" id="KW-0547">Nucleotide-binding</keyword>
<keyword evidence="4" id="KW-0227">DNA damage</keyword>
<protein>
    <submittedName>
        <fullName evidence="12">DNA repair protein XRCC3 isoform X1</fullName>
    </submittedName>
</protein>
<keyword evidence="6" id="KW-0238">DNA-binding</keyword>
<sequence>MFMGFSLAFNTIIPDMFHQKLTHLHLPVDHQLPDAQTSTGLSPYQQQVFADCVERYHPAPPDDVSRSAGYFRCSGAFDVNKHTVRRTEVSGMNCDQLLLHPRVSAALRRVQLKSVKDVVCASAPDLQRLTGLSNSDVQQLITAAAAVCRRHPPITAQQLQHGVSGAQLRLGCPVLDCLLRGGLPVGGITELAGESGTGKTQVGLQLSLSVQYPAEHGGLGAGALYVCTEDSFPIKRLHQLIGEQVCLRSDVPADLVSSLRFSDHVYIEHTADLDSLLVCLTRRARLLLTRGLVRLIVVDSVAALFRTEFQADDWLERNRQLLTFSSMLHHLSQEFSTPVLCINQVTDVFSQSHNSMGPSLSTVSPALGLAWANQVMVRLMMSRLQGTVVRGDQSSALRRLEVVFAPHLARDGQNAAVWREGLRGVESWTSNRK</sequence>
<keyword evidence="9" id="KW-0539">Nucleus</keyword>
<accession>A0A9Y3RZW5</accession>
<keyword evidence="5" id="KW-0067">ATP-binding</keyword>
<dbReference type="InterPro" id="IPR027417">
    <property type="entry name" value="P-loop_NTPase"/>
</dbReference>
<dbReference type="Pfam" id="PF26169">
    <property type="entry name" value="HHH_XRCC3_RpoA"/>
    <property type="match status" value="1"/>
</dbReference>
<dbReference type="GO" id="GO:0071140">
    <property type="term" value="P:resolution of mitotic recombination intermediates"/>
    <property type="evidence" value="ECO:0007669"/>
    <property type="project" value="TreeGrafter"/>
</dbReference>
<dbReference type="Pfam" id="PF08423">
    <property type="entry name" value="Rad51"/>
    <property type="match status" value="1"/>
</dbReference>